<protein>
    <recommendedName>
        <fullName evidence="2">Splicing factor Cactin</fullName>
    </recommendedName>
</protein>
<dbReference type="EMBL" id="OA882312">
    <property type="protein sequence ID" value="CAD7274634.1"/>
    <property type="molecule type" value="Genomic_DNA"/>
</dbReference>
<dbReference type="OrthoDB" id="265955at2759"/>
<keyword evidence="3" id="KW-0863">Zinc-finger</keyword>
<evidence type="ECO:0000256" key="4">
    <source>
        <dbReference type="SAM" id="Coils"/>
    </source>
</evidence>
<organism evidence="7">
    <name type="scientific">Notodromas monacha</name>
    <dbReference type="NCBI Taxonomy" id="399045"/>
    <lineage>
        <taxon>Eukaryota</taxon>
        <taxon>Metazoa</taxon>
        <taxon>Ecdysozoa</taxon>
        <taxon>Arthropoda</taxon>
        <taxon>Crustacea</taxon>
        <taxon>Oligostraca</taxon>
        <taxon>Ostracoda</taxon>
        <taxon>Podocopa</taxon>
        <taxon>Podocopida</taxon>
        <taxon>Cypridocopina</taxon>
        <taxon>Cypridoidea</taxon>
        <taxon>Cyprididae</taxon>
        <taxon>Notodromas</taxon>
    </lineage>
</organism>
<dbReference type="Gene3D" id="3.30.160.60">
    <property type="entry name" value="Classic Zinc Finger"/>
    <property type="match status" value="2"/>
</dbReference>
<dbReference type="SMART" id="SM01050">
    <property type="entry name" value="CactinC_cactus"/>
    <property type="match status" value="1"/>
</dbReference>
<dbReference type="Pfam" id="PF10312">
    <property type="entry name" value="Cactin_mid"/>
    <property type="match status" value="1"/>
</dbReference>
<dbReference type="AlphaFoldDB" id="A0A7R9BG15"/>
<evidence type="ECO:0000256" key="1">
    <source>
        <dbReference type="ARBA" id="ARBA00006895"/>
    </source>
</evidence>
<dbReference type="GO" id="GO:0005737">
    <property type="term" value="C:cytoplasm"/>
    <property type="evidence" value="ECO:0007669"/>
    <property type="project" value="TreeGrafter"/>
</dbReference>
<dbReference type="InterPro" id="IPR018816">
    <property type="entry name" value="Cactin_central"/>
</dbReference>
<dbReference type="GO" id="GO:0005681">
    <property type="term" value="C:spliceosomal complex"/>
    <property type="evidence" value="ECO:0007669"/>
    <property type="project" value="TreeGrafter"/>
</dbReference>
<dbReference type="InterPro" id="IPR036236">
    <property type="entry name" value="Znf_C2H2_sf"/>
</dbReference>
<sequence length="956" mass="111586">MTEQNVYSTGVCFLCGSCDVGHHSGDIPVIPMYEIRFVVENLDETVPERNYSDDQSVEGCARCRGLVFQALELKAELEALFFKMRQINSQKFRMPQCSIQPDNTYTNLEPVQAAPTAKERRCIPCTSCGRSLKSELQLEEHVAAVHRKERNFHCPICSARFGWKSLLQEHVRKTHSNIDTTLVCQECSKSLKTKRGLVEHMWSRHSIRCPGANFKKCRFCDKIFITVQKLKEHERRHSGERPYPCMLCRERSPDRIVQRLIVLKDAVQKARLRDRAEMFSVIHILEAETKNSTEEIAFTRKNVHRNIQDLPSILPHADAAQKLIVMNGGKSTRNDSMELNLKLLEKRMEVAERRKQNKLKRKAIETPEEKRARRLAKKEIKERSRKAKMGWDSDYLHYTNADNPFGDSNLLDTFTWNKKLEKEGLTTLPAEELELRKRQKMEENRRELEKVKERRLAMEKEREEREHDMWLAQRSKEAEQFKEWEKQEELFHLEQAKLRSKIRIQDGRAKPIDLLAKYISSQEDVDAVEMHEPYTYLTGLGIDDLEDLIEDIKVYQELEHDANQPFWEDMTIIVQDELLKLQKAKAQADAETHGAVFIERVERPGVHASVAKDVAEVFKGKSPEQLKQLKDSITGKVAAKKSGPPGARADLPYWESLLQQLHAYMARARLREAHQQGLRKKLEILKAEQGVEEAKKLALQNAAISEPVEGGEEEKERRQEDVSDEEDNEANTEEDLDVSMIETAVKDYEDGRYSPTAFDPDDLEPGTLFVNEDDDAKRLDYSRQLVQSKGRRVEDVMTSEEKALQKEARKGMTDDEAVFGVEAELEQQSYLWSDKYRPRKPRYFNRVHTGFEWNKYNQTHYDMDNPPPKIVQGYKFNIFYPDLLDKSSTPAYSITPCGDQGDFAILRFKAGPPYEDIAFKIVNREWEYSYRRGFRCQFHNSIFQLWFHFKRYRYRR</sequence>
<feature type="domain" description="C2H2-type" evidence="6">
    <location>
        <begin position="182"/>
        <end position="210"/>
    </location>
</feature>
<evidence type="ECO:0000256" key="2">
    <source>
        <dbReference type="ARBA" id="ARBA00034534"/>
    </source>
</evidence>
<dbReference type="SUPFAM" id="SSF57667">
    <property type="entry name" value="beta-beta-alpha zinc fingers"/>
    <property type="match status" value="2"/>
</dbReference>
<gene>
    <name evidence="7" type="ORF">NMOB1V02_LOCUS2459</name>
</gene>
<feature type="domain" description="C2H2-type" evidence="6">
    <location>
        <begin position="215"/>
        <end position="242"/>
    </location>
</feature>
<evidence type="ECO:0000256" key="3">
    <source>
        <dbReference type="PROSITE-ProRule" id="PRU00042"/>
    </source>
</evidence>
<feature type="compositionally biased region" description="Acidic residues" evidence="5">
    <location>
        <begin position="722"/>
        <end position="737"/>
    </location>
</feature>
<dbReference type="InterPro" id="IPR013087">
    <property type="entry name" value="Znf_C2H2_type"/>
</dbReference>
<dbReference type="PROSITE" id="PS50157">
    <property type="entry name" value="ZINC_FINGER_C2H2_2"/>
    <property type="match status" value="4"/>
</dbReference>
<feature type="domain" description="C2H2-type" evidence="6">
    <location>
        <begin position="152"/>
        <end position="180"/>
    </location>
</feature>
<proteinExistence type="inferred from homology"/>
<feature type="region of interest" description="Disordered" evidence="5">
    <location>
        <begin position="702"/>
        <end position="737"/>
    </location>
</feature>
<evidence type="ECO:0000259" key="6">
    <source>
        <dbReference type="PROSITE" id="PS50157"/>
    </source>
</evidence>
<reference evidence="7" key="1">
    <citation type="submission" date="2020-11" db="EMBL/GenBank/DDBJ databases">
        <authorList>
            <person name="Tran Van P."/>
        </authorList>
    </citation>
    <scope>NUCLEOTIDE SEQUENCE</scope>
</reference>
<evidence type="ECO:0000313" key="7">
    <source>
        <dbReference type="EMBL" id="CAD7274634.1"/>
    </source>
</evidence>
<feature type="coiled-coil region" evidence="4">
    <location>
        <begin position="430"/>
        <end position="468"/>
    </location>
</feature>
<feature type="domain" description="C2H2-type" evidence="6">
    <location>
        <begin position="123"/>
        <end position="151"/>
    </location>
</feature>
<dbReference type="PANTHER" id="PTHR21737">
    <property type="entry name" value="POLYGLUTAMINE BINDING PROTEIN 1/MARVEL MEMBRANE-ASSOCIATING DOMAIN CONTAINING 3"/>
    <property type="match status" value="1"/>
</dbReference>
<dbReference type="EMBL" id="CAJPEX010000275">
    <property type="protein sequence ID" value="CAG0914786.1"/>
    <property type="molecule type" value="Genomic_DNA"/>
</dbReference>
<dbReference type="PANTHER" id="PTHR21737:SF4">
    <property type="entry name" value="SPLICING FACTOR CACTIN"/>
    <property type="match status" value="1"/>
</dbReference>
<dbReference type="SMART" id="SM00355">
    <property type="entry name" value="ZnF_C2H2"/>
    <property type="match status" value="4"/>
</dbReference>
<name>A0A7R9BG15_9CRUS</name>
<dbReference type="Proteomes" id="UP000678499">
    <property type="component" value="Unassembled WGS sequence"/>
</dbReference>
<evidence type="ECO:0000313" key="8">
    <source>
        <dbReference type="Proteomes" id="UP000678499"/>
    </source>
</evidence>
<keyword evidence="8" id="KW-1185">Reference proteome</keyword>
<comment type="similarity">
    <text evidence="1">Belongs to the CACTIN family.</text>
</comment>
<dbReference type="Pfam" id="PF09732">
    <property type="entry name" value="CactinC_cactus"/>
    <property type="match status" value="1"/>
</dbReference>
<accession>A0A7R9BG15</accession>
<keyword evidence="4" id="KW-0175">Coiled coil</keyword>
<feature type="coiled-coil region" evidence="4">
    <location>
        <begin position="334"/>
        <end position="361"/>
    </location>
</feature>
<evidence type="ECO:0000256" key="5">
    <source>
        <dbReference type="SAM" id="MobiDB-lite"/>
    </source>
</evidence>
<dbReference type="InterPro" id="IPR019134">
    <property type="entry name" value="Cactin_C"/>
</dbReference>
<keyword evidence="3" id="KW-0862">Zinc</keyword>
<dbReference type="PROSITE" id="PS00028">
    <property type="entry name" value="ZINC_FINGER_C2H2_1"/>
    <property type="match status" value="4"/>
</dbReference>
<keyword evidence="3" id="KW-0479">Metal-binding</keyword>
<dbReference type="GO" id="GO:0045292">
    <property type="term" value="P:mRNA cis splicing, via spliceosome"/>
    <property type="evidence" value="ECO:0007669"/>
    <property type="project" value="TreeGrafter"/>
</dbReference>
<dbReference type="GO" id="GO:0008270">
    <property type="term" value="F:zinc ion binding"/>
    <property type="evidence" value="ECO:0007669"/>
    <property type="project" value="UniProtKB-KW"/>
</dbReference>